<dbReference type="Gene3D" id="1.10.3720.10">
    <property type="entry name" value="MetI-like"/>
    <property type="match status" value="1"/>
</dbReference>
<dbReference type="CDD" id="cd06261">
    <property type="entry name" value="TM_PBP2"/>
    <property type="match status" value="1"/>
</dbReference>
<accession>A0A7W7QLU6</accession>
<feature type="domain" description="ABC transmembrane type-1" evidence="9">
    <location>
        <begin position="84"/>
        <end position="264"/>
    </location>
</feature>
<gene>
    <name evidence="10" type="ORF">FHS44_003036</name>
</gene>
<reference evidence="10 11" key="1">
    <citation type="submission" date="2020-08" db="EMBL/GenBank/DDBJ databases">
        <title>Genomic Encyclopedia of Type Strains, Phase III (KMG-III): the genomes of soil and plant-associated and newly described type strains.</title>
        <authorList>
            <person name="Whitman W."/>
        </authorList>
    </citation>
    <scope>NUCLEOTIDE SEQUENCE [LARGE SCALE GENOMIC DNA]</scope>
    <source>
        <strain evidence="10 11">CECT 8840</strain>
    </source>
</reference>
<evidence type="ECO:0000256" key="7">
    <source>
        <dbReference type="RuleBase" id="RU363032"/>
    </source>
</evidence>
<dbReference type="SUPFAM" id="SSF161098">
    <property type="entry name" value="MetI-like"/>
    <property type="match status" value="1"/>
</dbReference>
<dbReference type="RefSeq" id="WP_184714704.1">
    <property type="nucleotide sequence ID" value="NZ_JACHJP010000002.1"/>
</dbReference>
<feature type="transmembrane region" description="Helical" evidence="7">
    <location>
        <begin position="29"/>
        <end position="52"/>
    </location>
</feature>
<evidence type="ECO:0000256" key="2">
    <source>
        <dbReference type="ARBA" id="ARBA00022448"/>
    </source>
</evidence>
<dbReference type="Pfam" id="PF00528">
    <property type="entry name" value="BPD_transp_1"/>
    <property type="match status" value="1"/>
</dbReference>
<dbReference type="PANTHER" id="PTHR30151">
    <property type="entry name" value="ALKANE SULFONATE ABC TRANSPORTER-RELATED, MEMBRANE SUBUNIT"/>
    <property type="match status" value="1"/>
</dbReference>
<dbReference type="Proteomes" id="UP000552644">
    <property type="component" value="Unassembled WGS sequence"/>
</dbReference>
<dbReference type="PANTHER" id="PTHR30151:SF25">
    <property type="entry name" value="TAURINE TRANSPORT SYSTEM PERMEASE PROTEIN TAUC"/>
    <property type="match status" value="1"/>
</dbReference>
<sequence length="278" mass="29608">MSTITAPSENTTGEQAPARSGAPSLWRSLALRAGAVVALVAIWQAVAMARVWPPVFVPEPAAVWEQFLRTTGEGVSGYTLQEHLLVSLRRILLGCLYGVTGGVVLGLLIGMVPTLRALLGPLVTFVRTLPPLAYLSLLVIWFGIDEEPKIWLLLLAALPPVAVATADAVRGVHEDYLNAARSLGARGHELPLRVVLPSALPEIVTGVRVAVGVAYTTVVAAETVNGVPGIGGMVRDAQRYNQTDVVVLGILVIGLSGLLIDFLLQTLDRRLVPWRGRT</sequence>
<keyword evidence="2 7" id="KW-0813">Transport</keyword>
<evidence type="ECO:0000313" key="11">
    <source>
        <dbReference type="Proteomes" id="UP000552644"/>
    </source>
</evidence>
<dbReference type="PROSITE" id="PS50928">
    <property type="entry name" value="ABC_TM1"/>
    <property type="match status" value="1"/>
</dbReference>
<feature type="transmembrane region" description="Helical" evidence="7">
    <location>
        <begin position="245"/>
        <end position="264"/>
    </location>
</feature>
<feature type="transmembrane region" description="Helical" evidence="7">
    <location>
        <begin position="150"/>
        <end position="169"/>
    </location>
</feature>
<protein>
    <submittedName>
        <fullName evidence="10">Taurine transport system permease protein</fullName>
    </submittedName>
</protein>
<evidence type="ECO:0000256" key="3">
    <source>
        <dbReference type="ARBA" id="ARBA00022475"/>
    </source>
</evidence>
<keyword evidence="3" id="KW-1003">Cell membrane</keyword>
<organism evidence="10 11">
    <name type="scientific">Streptosporangium saharense</name>
    <dbReference type="NCBI Taxonomy" id="1706840"/>
    <lineage>
        <taxon>Bacteria</taxon>
        <taxon>Bacillati</taxon>
        <taxon>Actinomycetota</taxon>
        <taxon>Actinomycetes</taxon>
        <taxon>Streptosporangiales</taxon>
        <taxon>Streptosporangiaceae</taxon>
        <taxon>Streptosporangium</taxon>
    </lineage>
</organism>
<keyword evidence="4 7" id="KW-0812">Transmembrane</keyword>
<dbReference type="InterPro" id="IPR000515">
    <property type="entry name" value="MetI-like"/>
</dbReference>
<dbReference type="FunFam" id="1.10.3720.10:FF:000003">
    <property type="entry name" value="Aliphatic sulfonate ABC transporter permease"/>
    <property type="match status" value="1"/>
</dbReference>
<proteinExistence type="inferred from homology"/>
<dbReference type="InterPro" id="IPR035906">
    <property type="entry name" value="MetI-like_sf"/>
</dbReference>
<dbReference type="GO" id="GO:0005886">
    <property type="term" value="C:plasma membrane"/>
    <property type="evidence" value="ECO:0007669"/>
    <property type="project" value="UniProtKB-SubCell"/>
</dbReference>
<evidence type="ECO:0000256" key="6">
    <source>
        <dbReference type="ARBA" id="ARBA00023136"/>
    </source>
</evidence>
<evidence type="ECO:0000256" key="5">
    <source>
        <dbReference type="ARBA" id="ARBA00022989"/>
    </source>
</evidence>
<evidence type="ECO:0000256" key="1">
    <source>
        <dbReference type="ARBA" id="ARBA00004651"/>
    </source>
</evidence>
<feature type="transmembrane region" description="Helical" evidence="7">
    <location>
        <begin position="91"/>
        <end position="112"/>
    </location>
</feature>
<comment type="similarity">
    <text evidence="7">Belongs to the binding-protein-dependent transport system permease family.</text>
</comment>
<feature type="transmembrane region" description="Helical" evidence="7">
    <location>
        <begin position="124"/>
        <end position="144"/>
    </location>
</feature>
<keyword evidence="5 7" id="KW-1133">Transmembrane helix</keyword>
<dbReference type="GO" id="GO:0010438">
    <property type="term" value="P:cellular response to sulfur starvation"/>
    <property type="evidence" value="ECO:0007669"/>
    <property type="project" value="TreeGrafter"/>
</dbReference>
<feature type="region of interest" description="Disordered" evidence="8">
    <location>
        <begin position="1"/>
        <end position="20"/>
    </location>
</feature>
<dbReference type="GO" id="GO:0042918">
    <property type="term" value="P:alkanesulfonate transmembrane transport"/>
    <property type="evidence" value="ECO:0007669"/>
    <property type="project" value="UniProtKB-ARBA"/>
</dbReference>
<keyword evidence="11" id="KW-1185">Reference proteome</keyword>
<name>A0A7W7QLU6_9ACTN</name>
<keyword evidence="6 7" id="KW-0472">Membrane</keyword>
<comment type="subcellular location">
    <subcellularLocation>
        <location evidence="1 7">Cell membrane</location>
        <topology evidence="1 7">Multi-pass membrane protein</topology>
    </subcellularLocation>
</comment>
<dbReference type="EMBL" id="JACHJP010000002">
    <property type="protein sequence ID" value="MBB4915951.1"/>
    <property type="molecule type" value="Genomic_DNA"/>
</dbReference>
<evidence type="ECO:0000256" key="8">
    <source>
        <dbReference type="SAM" id="MobiDB-lite"/>
    </source>
</evidence>
<evidence type="ECO:0000256" key="4">
    <source>
        <dbReference type="ARBA" id="ARBA00022692"/>
    </source>
</evidence>
<feature type="compositionally biased region" description="Polar residues" evidence="8">
    <location>
        <begin position="1"/>
        <end position="14"/>
    </location>
</feature>
<evidence type="ECO:0000313" key="10">
    <source>
        <dbReference type="EMBL" id="MBB4915951.1"/>
    </source>
</evidence>
<comment type="caution">
    <text evidence="10">The sequence shown here is derived from an EMBL/GenBank/DDBJ whole genome shotgun (WGS) entry which is preliminary data.</text>
</comment>
<evidence type="ECO:0000259" key="9">
    <source>
        <dbReference type="PROSITE" id="PS50928"/>
    </source>
</evidence>
<dbReference type="AlphaFoldDB" id="A0A7W7QLU6"/>